<feature type="transmembrane region" description="Helical" evidence="2">
    <location>
        <begin position="207"/>
        <end position="227"/>
    </location>
</feature>
<keyword evidence="2" id="KW-1133">Transmembrane helix</keyword>
<dbReference type="InterPro" id="IPR029058">
    <property type="entry name" value="AB_hydrolase_fold"/>
</dbReference>
<accession>A0A4Q5M3J0</accession>
<organism evidence="3 4">
    <name type="scientific">Emticicia agri</name>
    <dbReference type="NCBI Taxonomy" id="2492393"/>
    <lineage>
        <taxon>Bacteria</taxon>
        <taxon>Pseudomonadati</taxon>
        <taxon>Bacteroidota</taxon>
        <taxon>Cytophagia</taxon>
        <taxon>Cytophagales</taxon>
        <taxon>Leadbetterellaceae</taxon>
        <taxon>Emticicia</taxon>
    </lineage>
</organism>
<dbReference type="Proteomes" id="UP000293162">
    <property type="component" value="Unassembled WGS sequence"/>
</dbReference>
<evidence type="ECO:0000313" key="3">
    <source>
        <dbReference type="EMBL" id="RYU96914.1"/>
    </source>
</evidence>
<dbReference type="InterPro" id="IPR050955">
    <property type="entry name" value="Plant_Biomass_Hydrol_Est"/>
</dbReference>
<feature type="transmembrane region" description="Helical" evidence="2">
    <location>
        <begin position="42"/>
        <end position="62"/>
    </location>
</feature>
<dbReference type="OrthoDB" id="9764953at2"/>
<comment type="caution">
    <text evidence="3">The sequence shown here is derived from an EMBL/GenBank/DDBJ whole genome shotgun (WGS) entry which is preliminary data.</text>
</comment>
<keyword evidence="2" id="KW-0472">Membrane</keyword>
<dbReference type="PANTHER" id="PTHR43037">
    <property type="entry name" value="UNNAMED PRODUCT-RELATED"/>
    <property type="match status" value="1"/>
</dbReference>
<dbReference type="PANTHER" id="PTHR43037:SF1">
    <property type="entry name" value="BLL1128 PROTEIN"/>
    <property type="match status" value="1"/>
</dbReference>
<dbReference type="Gene3D" id="3.40.50.1820">
    <property type="entry name" value="alpha/beta hydrolase"/>
    <property type="match status" value="1"/>
</dbReference>
<evidence type="ECO:0000256" key="1">
    <source>
        <dbReference type="ARBA" id="ARBA00022729"/>
    </source>
</evidence>
<proteinExistence type="predicted"/>
<reference evidence="3 4" key="1">
    <citation type="submission" date="2019-02" db="EMBL/GenBank/DDBJ databases">
        <title>Bacterial novel species Emticicia sp. 17J42-9 isolated from soil.</title>
        <authorList>
            <person name="Jung H.-Y."/>
        </authorList>
    </citation>
    <scope>NUCLEOTIDE SEQUENCE [LARGE SCALE GENOMIC DNA]</scope>
    <source>
        <strain evidence="3 4">17J42-9</strain>
    </source>
</reference>
<name>A0A4Q5M3J0_9BACT</name>
<evidence type="ECO:0000256" key="2">
    <source>
        <dbReference type="SAM" id="Phobius"/>
    </source>
</evidence>
<keyword evidence="2" id="KW-0812">Transmembrane</keyword>
<gene>
    <name evidence="3" type="ORF">EWM59_05135</name>
</gene>
<feature type="transmembrane region" description="Helical" evidence="2">
    <location>
        <begin position="69"/>
        <end position="91"/>
    </location>
</feature>
<protein>
    <submittedName>
        <fullName evidence="3">Peptidase</fullName>
    </submittedName>
</protein>
<keyword evidence="1" id="KW-0732">Signal</keyword>
<feature type="transmembrane region" description="Helical" evidence="2">
    <location>
        <begin position="97"/>
        <end position="117"/>
    </location>
</feature>
<dbReference type="AlphaFoldDB" id="A0A4Q5M3J0"/>
<dbReference type="EMBL" id="SEWF01000005">
    <property type="protein sequence ID" value="RYU96914.1"/>
    <property type="molecule type" value="Genomic_DNA"/>
</dbReference>
<sequence length="471" mass="52407">MTRSFYSSAIVFAAIYTVLILFKSILYLILGIQASNLPSIGGWFTFEFLTWLVWSIILLKYYHFYKHTFVFRALILSIVVSVFHFFSFLQLMQTKEILNYHIITIIGSLGAGILYAISLLSSGTGKNRWLRMAGIVLLIEGIIMTSAIIWSINSTSFMLSGTLGRIEQWVGLAGTLVPIAFIFHFLEEKKISTDKPNAGQESWVGTINFAAVIIAMGGLYFISILVLDSMDISKNARRADTHLKKIAEPFEAGIYVNNHQDTLRYRLLKPLNYDSTRQYPLVICLHGSSGSGMDNARQVVASLPVPLLSKPENRTKYPAFLFVPQCPVGATWGGIPHFPAIDSLVFEAIASLQQKLPFDTNRYYVAGNSLGGYGAWHFISTRPTLFAAAIPISGAGNTSVAKNIVDIPVWAFHGANDRNVPVIGSRVMIEAMKKAGGNPRYTEYSDKAHNIWNEVSDTPGLLQWLFAQRKK</sequence>
<evidence type="ECO:0000313" key="4">
    <source>
        <dbReference type="Proteomes" id="UP000293162"/>
    </source>
</evidence>
<dbReference type="RefSeq" id="WP_130019869.1">
    <property type="nucleotide sequence ID" value="NZ_SEWF01000005.1"/>
</dbReference>
<feature type="transmembrane region" description="Helical" evidence="2">
    <location>
        <begin position="9"/>
        <end position="30"/>
    </location>
</feature>
<feature type="transmembrane region" description="Helical" evidence="2">
    <location>
        <begin position="169"/>
        <end position="186"/>
    </location>
</feature>
<dbReference type="SUPFAM" id="SSF53474">
    <property type="entry name" value="alpha/beta-Hydrolases"/>
    <property type="match status" value="1"/>
</dbReference>
<feature type="transmembrane region" description="Helical" evidence="2">
    <location>
        <begin position="129"/>
        <end position="149"/>
    </location>
</feature>
<keyword evidence="4" id="KW-1185">Reference proteome</keyword>